<dbReference type="CDD" id="cd17557">
    <property type="entry name" value="REC_Rcp-like"/>
    <property type="match status" value="1"/>
</dbReference>
<evidence type="ECO:0000256" key="1">
    <source>
        <dbReference type="PROSITE-ProRule" id="PRU00169"/>
    </source>
</evidence>
<proteinExistence type="predicted"/>
<dbReference type="SUPFAM" id="SSF52172">
    <property type="entry name" value="CheY-like"/>
    <property type="match status" value="1"/>
</dbReference>
<protein>
    <submittedName>
        <fullName evidence="3">Response regulator</fullName>
    </submittedName>
</protein>
<dbReference type="EMBL" id="AP021881">
    <property type="protein sequence ID" value="BBP01565.1"/>
    <property type="molecule type" value="Genomic_DNA"/>
</dbReference>
<dbReference type="PANTHER" id="PTHR44520:SF1">
    <property type="entry name" value="TWO-COMPONENT SYSTEM REGULATORY PROTEIN"/>
    <property type="match status" value="1"/>
</dbReference>
<dbReference type="Gene3D" id="3.40.50.2300">
    <property type="match status" value="1"/>
</dbReference>
<keyword evidence="4" id="KW-1185">Reference proteome</keyword>
<evidence type="ECO:0000313" key="3">
    <source>
        <dbReference type="EMBL" id="BBP01565.1"/>
    </source>
</evidence>
<gene>
    <name evidence="3" type="ORF">SFSGTM_22730</name>
</gene>
<feature type="domain" description="Response regulatory" evidence="2">
    <location>
        <begin position="9"/>
        <end position="131"/>
    </location>
</feature>
<reference evidence="4" key="1">
    <citation type="submission" date="2019-11" db="EMBL/GenBank/DDBJ databases">
        <title>Isolation and characterization of a novel species in the genus Sulfuriferula.</title>
        <authorList>
            <person name="Mochizuki J."/>
            <person name="Kojima H."/>
            <person name="Fukui M."/>
        </authorList>
    </citation>
    <scope>NUCLEOTIDE SEQUENCE [LARGE SCALE GENOMIC DNA]</scope>
    <source>
        <strain evidence="4">SGTM</strain>
    </source>
</reference>
<dbReference type="InterPro" id="IPR001789">
    <property type="entry name" value="Sig_transdc_resp-reg_receiver"/>
</dbReference>
<evidence type="ECO:0000259" key="2">
    <source>
        <dbReference type="PROSITE" id="PS50110"/>
    </source>
</evidence>
<dbReference type="PROSITE" id="PS50110">
    <property type="entry name" value="RESPONSE_REGULATORY"/>
    <property type="match status" value="1"/>
</dbReference>
<dbReference type="PANTHER" id="PTHR44520">
    <property type="entry name" value="RESPONSE REGULATOR RCP1-RELATED"/>
    <property type="match status" value="1"/>
</dbReference>
<dbReference type="KEGG" id="sniv:SFSGTM_22730"/>
<sequence>MSMNNNNKTILLVEDNPDQVLLAERALKKANVDGNMVVMADGEQALNYLNGKSGSELPHVVLLDLGLPGIGGLEVLQQIRNSPQTRNLPVVILSTSDEVSDKRDGYAIGANSYILKPVEFKRFVHVVERLAEYWLELNEHYTNKVN</sequence>
<dbReference type="GO" id="GO:0000160">
    <property type="term" value="P:phosphorelay signal transduction system"/>
    <property type="evidence" value="ECO:0007669"/>
    <property type="project" value="InterPro"/>
</dbReference>
<dbReference type="Proteomes" id="UP000463939">
    <property type="component" value="Chromosome"/>
</dbReference>
<dbReference type="Pfam" id="PF00072">
    <property type="entry name" value="Response_reg"/>
    <property type="match status" value="1"/>
</dbReference>
<feature type="modified residue" description="4-aspartylphosphate" evidence="1">
    <location>
        <position position="64"/>
    </location>
</feature>
<dbReference type="SMART" id="SM00448">
    <property type="entry name" value="REC"/>
    <property type="match status" value="1"/>
</dbReference>
<dbReference type="AlphaFoldDB" id="A0A809RJ92"/>
<accession>A0A809RJ92</accession>
<dbReference type="InterPro" id="IPR052893">
    <property type="entry name" value="TCS_response_regulator"/>
</dbReference>
<name>A0A809RJ92_9PROT</name>
<evidence type="ECO:0000313" key="4">
    <source>
        <dbReference type="Proteomes" id="UP000463939"/>
    </source>
</evidence>
<dbReference type="InterPro" id="IPR011006">
    <property type="entry name" value="CheY-like_superfamily"/>
</dbReference>
<organism evidence="3 4">
    <name type="scientific">Sulfuriferula nivalis</name>
    <dbReference type="NCBI Taxonomy" id="2675298"/>
    <lineage>
        <taxon>Bacteria</taxon>
        <taxon>Pseudomonadati</taxon>
        <taxon>Pseudomonadota</taxon>
        <taxon>Betaproteobacteria</taxon>
        <taxon>Nitrosomonadales</taxon>
        <taxon>Sulfuricellaceae</taxon>
        <taxon>Sulfuriferula</taxon>
    </lineage>
</organism>
<keyword evidence="1" id="KW-0597">Phosphoprotein</keyword>